<evidence type="ECO:0000256" key="1">
    <source>
        <dbReference type="SAM" id="SignalP"/>
    </source>
</evidence>
<dbReference type="SUPFAM" id="SSF75005">
    <property type="entry name" value="Arabinanase/levansucrase/invertase"/>
    <property type="match status" value="1"/>
</dbReference>
<organism evidence="2 3">
    <name type="scientific">Actomonas aquatica</name>
    <dbReference type="NCBI Taxonomy" id="2866162"/>
    <lineage>
        <taxon>Bacteria</taxon>
        <taxon>Pseudomonadati</taxon>
        <taxon>Verrucomicrobiota</taxon>
        <taxon>Opitutia</taxon>
        <taxon>Opitutales</taxon>
        <taxon>Opitutaceae</taxon>
        <taxon>Actomonas</taxon>
    </lineage>
</organism>
<name>A0ABZ1C5E6_9BACT</name>
<gene>
    <name evidence="2" type="ORF">K1X11_011950</name>
</gene>
<keyword evidence="1" id="KW-0732">Signal</keyword>
<dbReference type="Gene3D" id="2.115.10.20">
    <property type="entry name" value="Glycosyl hydrolase domain, family 43"/>
    <property type="match status" value="1"/>
</dbReference>
<evidence type="ECO:0000313" key="3">
    <source>
        <dbReference type="Proteomes" id="UP000738431"/>
    </source>
</evidence>
<proteinExistence type="predicted"/>
<dbReference type="EMBL" id="CP139781">
    <property type="protein sequence ID" value="WRQ85515.1"/>
    <property type="molecule type" value="Genomic_DNA"/>
</dbReference>
<dbReference type="Proteomes" id="UP000738431">
    <property type="component" value="Chromosome"/>
</dbReference>
<evidence type="ECO:0008006" key="4">
    <source>
        <dbReference type="Google" id="ProtNLM"/>
    </source>
</evidence>
<dbReference type="RefSeq" id="WP_221031953.1">
    <property type="nucleotide sequence ID" value="NZ_CP139781.1"/>
</dbReference>
<dbReference type="InterPro" id="IPR023296">
    <property type="entry name" value="Glyco_hydro_beta-prop_sf"/>
</dbReference>
<feature type="chain" id="PRO_5045741716" description="Glycosyl hydrolase family 32 N-terminal domain-containing protein" evidence="1">
    <location>
        <begin position="24"/>
        <end position="532"/>
    </location>
</feature>
<evidence type="ECO:0000313" key="2">
    <source>
        <dbReference type="EMBL" id="WRQ85515.1"/>
    </source>
</evidence>
<feature type="signal peptide" evidence="1">
    <location>
        <begin position="1"/>
        <end position="23"/>
    </location>
</feature>
<accession>A0ABZ1C5E6</accession>
<reference evidence="2 3" key="1">
    <citation type="submission" date="2021-08" db="EMBL/GenBank/DDBJ databases">
        <authorList>
            <person name="Zhang D."/>
            <person name="Zhang A."/>
            <person name="Wang L."/>
        </authorList>
    </citation>
    <scope>NUCLEOTIDE SEQUENCE [LARGE SCALE GENOMIC DNA]</scope>
    <source>
        <strain evidence="2 3">WL0086</strain>
    </source>
</reference>
<sequence>MTRLSSLLISFALTLGGSASGSAAETPIAPIELGDQLQLFADRTIIGEISGAARLQQGQPVEREIVLRADEPWEGSALFISSIFEHEGKYHMLYRGINEGTGDESASSVYLCLATSEDGLVWEKPNLGLVEFDGSTANNITGFADGASTTWMFTFLDPRPDVPADERIKAIDMRDGERRAGGAGKGLRAFMLGSADGAVWHELGYAADLVSDWPNAFDGGSVFWSEVEQQFVGYFRWWDIDAPTHERSLHDWMIDRKGVRSVFRSVSSDLHSWTEPEAMEYGDTPREHIYEPCTVPYPRNPSLYITLANRFNPGRRALTLEEEQALQIRKFPGNTRVRSYTFASDANDLVLLFSKPGSTHLDRPFMEAFLRPGTELGNWSSRNSYAPLSGGLLETGPSELSFYLTRHHLQPTNHIRRMSLRTDGFASVNGAYEGGEVLTELFTFDGDVLQLNFSTSGAGQVRVELQNAAGEALPGFALEDCDPLIGDRIDGVVSWRGRTSLNAYTATPIRLRIEVMDADVYSFRFTPVASDS</sequence>
<reference evidence="2 3" key="2">
    <citation type="submission" date="2023-12" db="EMBL/GenBank/DDBJ databases">
        <title>Description of an unclassified Opitutus bacterium of Verrucomicrobiota.</title>
        <authorList>
            <person name="Zhang D.-F."/>
        </authorList>
    </citation>
    <scope>NUCLEOTIDE SEQUENCE [LARGE SCALE GENOMIC DNA]</scope>
    <source>
        <strain evidence="2 3">WL0086</strain>
    </source>
</reference>
<protein>
    <recommendedName>
        <fullName evidence="4">Glycosyl hydrolase family 32 N-terminal domain-containing protein</fullName>
    </recommendedName>
</protein>
<keyword evidence="3" id="KW-1185">Reference proteome</keyword>